<feature type="compositionally biased region" description="Basic and acidic residues" evidence="2">
    <location>
        <begin position="267"/>
        <end position="288"/>
    </location>
</feature>
<dbReference type="SUPFAM" id="SSF89372">
    <property type="entry name" value="Fucose-specific lectin"/>
    <property type="match status" value="1"/>
</dbReference>
<dbReference type="InterPro" id="IPR006311">
    <property type="entry name" value="TAT_signal"/>
</dbReference>
<evidence type="ECO:0000256" key="2">
    <source>
        <dbReference type="SAM" id="MobiDB-lite"/>
    </source>
</evidence>
<dbReference type="Gene3D" id="3.40.50.10320">
    <property type="entry name" value="LmbE-like"/>
    <property type="match status" value="1"/>
</dbReference>
<dbReference type="SUPFAM" id="SSF102588">
    <property type="entry name" value="LmbE-like"/>
    <property type="match status" value="1"/>
</dbReference>
<dbReference type="PANTHER" id="PTHR12993:SF26">
    <property type="entry name" value="1D-MYO-INOSITOL 2-ACETAMIDO-2-DEOXY-ALPHA-D-GLUCOPYRANOSIDE DEACETYLASE"/>
    <property type="match status" value="1"/>
</dbReference>
<organism evidence="3 4">
    <name type="scientific">Streptomyces palmae</name>
    <dbReference type="NCBI Taxonomy" id="1701085"/>
    <lineage>
        <taxon>Bacteria</taxon>
        <taxon>Bacillati</taxon>
        <taxon>Actinomycetota</taxon>
        <taxon>Actinomycetes</taxon>
        <taxon>Kitasatosporales</taxon>
        <taxon>Streptomycetaceae</taxon>
        <taxon>Streptomyces</taxon>
    </lineage>
</organism>
<sequence length="758" mass="81945">MAENSRGAAPQPPSTKRQTEPYGVLTRRQTLGALAALTATTAVACSNTSHPGTARNAPAHPAVPPGGEPFAAVTGNGRGLLLQVLAHPDDDLYFMNPDTQQQLRAGSGIVNVYVTAGEAAGVNRPIGTRRDAVTPDKPAYSAARHQGLRQAYAELLGMDRFTRWQRRVIDLPGVPAGSLRAESNELVSGNRRVQLIFLNIAMLSENLVRLPQLWDTPDVRANTLAAADSPLQETFHYRHETLVAVLAGLMDRFRPTVIHTLDPDPDFQVHDREHPKDNDQPGCSDHRDHTPVAQFTWKAISQWVTAATRRDGRAPRFLTTAFRGYYNQRWPHNLPPALVEQKARLVEAYGGSPDWQCGVAAGCGDYSQGGDRPLHNRKGWIRSTHYRYPGTLPALTTDGRGRVVAYGVLGTQAVRWQETAPRSGRFGAPRNLGGGPLAPTLCAVEDTAGRQSLFALRFSALEGQGRADTREIVVLEQRSPDGAFRAWRSLGTPEDDAESGRRVGCPVAVATPDGRVHLYARTARKGIATRIRDAAGRWGPWQTVERPPALEGVADSEEIQDGLTVVLDREKRICLFGTGRYTVHHWRQEEPGGPLVWRTAARIPASGDQPGAAFADDGSLTLVYRPPADARPYLYRLPAGGPLTSPEDPAFGAQPVGLRHFEGYGPLTAHSVRGPGGKDTLLLAGKTLDGEIQLRWVTLGKDSEGRAAAGARPLRSPAQLVPVGNPALLPGGPDRACVVGVSPTATPWIWRPAPTSKA</sequence>
<reference evidence="3 4" key="1">
    <citation type="submission" date="2019-03" db="EMBL/GenBank/DDBJ databases">
        <authorList>
            <person name="Gonzalez-Pimentel J.L."/>
        </authorList>
    </citation>
    <scope>NUCLEOTIDE SEQUENCE [LARGE SCALE GENOMIC DNA]</scope>
    <source>
        <strain evidence="3 4">JCM 31289</strain>
    </source>
</reference>
<dbReference type="PANTHER" id="PTHR12993">
    <property type="entry name" value="N-ACETYLGLUCOSAMINYL-PHOSPHATIDYLINOSITOL DE-N-ACETYLASE-RELATED"/>
    <property type="match status" value="1"/>
</dbReference>
<evidence type="ECO:0000313" key="3">
    <source>
        <dbReference type="EMBL" id="TGA95528.1"/>
    </source>
</evidence>
<proteinExistence type="predicted"/>
<dbReference type="OrthoDB" id="6064917at2"/>
<evidence type="ECO:0000256" key="1">
    <source>
        <dbReference type="ARBA" id="ARBA00022833"/>
    </source>
</evidence>
<keyword evidence="4" id="KW-1185">Reference proteome</keyword>
<dbReference type="InterPro" id="IPR024078">
    <property type="entry name" value="LmbE-like_dom_sf"/>
</dbReference>
<dbReference type="PROSITE" id="PS51318">
    <property type="entry name" value="TAT"/>
    <property type="match status" value="1"/>
</dbReference>
<keyword evidence="1" id="KW-0862">Zinc</keyword>
<dbReference type="GO" id="GO:0016811">
    <property type="term" value="F:hydrolase activity, acting on carbon-nitrogen (but not peptide) bonds, in linear amides"/>
    <property type="evidence" value="ECO:0007669"/>
    <property type="project" value="TreeGrafter"/>
</dbReference>
<dbReference type="InterPro" id="IPR003737">
    <property type="entry name" value="GlcNAc_PI_deacetylase-related"/>
</dbReference>
<feature type="region of interest" description="Disordered" evidence="2">
    <location>
        <begin position="1"/>
        <end position="23"/>
    </location>
</feature>
<accession>A0A4Z0GIN8</accession>
<dbReference type="Proteomes" id="UP000297948">
    <property type="component" value="Unassembled WGS sequence"/>
</dbReference>
<gene>
    <name evidence="3" type="ORF">E4099_25140</name>
</gene>
<dbReference type="GO" id="GO:0016137">
    <property type="term" value="P:glycoside metabolic process"/>
    <property type="evidence" value="ECO:0007669"/>
    <property type="project" value="UniProtKB-ARBA"/>
</dbReference>
<dbReference type="Pfam" id="PF02585">
    <property type="entry name" value="PIG-L"/>
    <property type="match status" value="1"/>
</dbReference>
<name>A0A4Z0GIN8_9ACTN</name>
<dbReference type="AlphaFoldDB" id="A0A4Z0GIN8"/>
<feature type="region of interest" description="Disordered" evidence="2">
    <location>
        <begin position="264"/>
        <end position="288"/>
    </location>
</feature>
<dbReference type="EMBL" id="SRID01000316">
    <property type="protein sequence ID" value="TGA95528.1"/>
    <property type="molecule type" value="Genomic_DNA"/>
</dbReference>
<dbReference type="RefSeq" id="WP_135341397.1">
    <property type="nucleotide sequence ID" value="NZ_JBHLTX010000036.1"/>
</dbReference>
<comment type="caution">
    <text evidence="3">The sequence shown here is derived from an EMBL/GenBank/DDBJ whole genome shotgun (WGS) entry which is preliminary data.</text>
</comment>
<evidence type="ECO:0000313" key="4">
    <source>
        <dbReference type="Proteomes" id="UP000297948"/>
    </source>
</evidence>
<protein>
    <submittedName>
        <fullName evidence="3">PIG-L family deacetylase</fullName>
    </submittedName>
</protein>